<evidence type="ECO:0000256" key="4">
    <source>
        <dbReference type="ARBA" id="ARBA00022989"/>
    </source>
</evidence>
<evidence type="ECO:0000256" key="5">
    <source>
        <dbReference type="ARBA" id="ARBA00023136"/>
    </source>
</evidence>
<dbReference type="FunFam" id="1.10.3470.10:FF:000008">
    <property type="entry name" value="Zinc ABC transporter, permease protein"/>
    <property type="match status" value="1"/>
</dbReference>
<evidence type="ECO:0000313" key="8">
    <source>
        <dbReference type="EMBL" id="MDT2796906.1"/>
    </source>
</evidence>
<keyword evidence="3 6" id="KW-0812">Transmembrane</keyword>
<dbReference type="InterPro" id="IPR037294">
    <property type="entry name" value="ABC_BtuC-like"/>
</dbReference>
<feature type="transmembrane region" description="Helical" evidence="7">
    <location>
        <begin position="218"/>
        <end position="240"/>
    </location>
</feature>
<evidence type="ECO:0000256" key="2">
    <source>
        <dbReference type="ARBA" id="ARBA00008034"/>
    </source>
</evidence>
<dbReference type="RefSeq" id="WP_016250671.1">
    <property type="nucleotide sequence ID" value="NZ_AP035890.1"/>
</dbReference>
<dbReference type="EMBL" id="NFLC01000011">
    <property type="protein sequence ID" value="OUQ10280.1"/>
    <property type="molecule type" value="Genomic_DNA"/>
</dbReference>
<keyword evidence="6" id="KW-0813">Transport</keyword>
<dbReference type="SUPFAM" id="SSF81345">
    <property type="entry name" value="ABC transporter involved in vitamin B12 uptake, BtuC"/>
    <property type="match status" value="1"/>
</dbReference>
<dbReference type="Proteomes" id="UP001255696">
    <property type="component" value="Unassembled WGS sequence"/>
</dbReference>
<evidence type="ECO:0000256" key="6">
    <source>
        <dbReference type="RuleBase" id="RU003943"/>
    </source>
</evidence>
<dbReference type="Pfam" id="PF00950">
    <property type="entry name" value="ABC-3"/>
    <property type="match status" value="1"/>
</dbReference>
<feature type="transmembrane region" description="Helical" evidence="7">
    <location>
        <begin position="179"/>
        <end position="206"/>
    </location>
</feature>
<feature type="transmembrane region" description="Helical" evidence="7">
    <location>
        <begin position="12"/>
        <end position="32"/>
    </location>
</feature>
<comment type="caution">
    <text evidence="10">The sequence shown here is derived from an EMBL/GenBank/DDBJ whole genome shotgun (WGS) entry which is preliminary data.</text>
</comment>
<reference evidence="8" key="4">
    <citation type="submission" date="2023-03" db="EMBL/GenBank/DDBJ databases">
        <authorList>
            <person name="Shen W."/>
            <person name="Cai J."/>
        </authorList>
    </citation>
    <scope>NUCLEOTIDE SEQUENCE</scope>
    <source>
        <strain evidence="8">B245-2</strain>
    </source>
</reference>
<dbReference type="AlphaFoldDB" id="A0A0H2PXE7"/>
<dbReference type="InterPro" id="IPR001626">
    <property type="entry name" value="ABC_TroCD"/>
</dbReference>
<gene>
    <name evidence="10" type="ORF">B5E88_06970</name>
    <name evidence="9" type="ORF">HF857_06560</name>
    <name evidence="8" type="ORF">P7H47_06575</name>
</gene>
<feature type="transmembrane region" description="Helical" evidence="7">
    <location>
        <begin position="44"/>
        <end position="75"/>
    </location>
</feature>
<dbReference type="PANTHER" id="PTHR30477:SF0">
    <property type="entry name" value="METAL TRANSPORT SYSTEM MEMBRANE PROTEIN TM_0125-RELATED"/>
    <property type="match status" value="1"/>
</dbReference>
<name>A0A0H2PXE7_9ENTE</name>
<evidence type="ECO:0000313" key="11">
    <source>
        <dbReference type="Proteomes" id="UP000196074"/>
    </source>
</evidence>
<reference evidence="9 12" key="3">
    <citation type="submission" date="2020-04" db="EMBL/GenBank/DDBJ databases">
        <authorList>
            <person name="Hitch T.C.A."/>
            <person name="Wylensek D."/>
            <person name="Clavel T."/>
        </authorList>
    </citation>
    <scope>NUCLEOTIDE SEQUENCE [LARGE SCALE GENOMIC DNA]</scope>
    <source>
        <strain evidence="9 12">WCA-380-WT-3C</strain>
    </source>
</reference>
<comment type="subcellular location">
    <subcellularLocation>
        <location evidence="6">Cell membrane</location>
        <topology evidence="6">Multi-pass membrane protein</topology>
    </subcellularLocation>
    <subcellularLocation>
        <location evidence="1">Membrane</location>
        <topology evidence="1">Multi-pass membrane protein</topology>
    </subcellularLocation>
</comment>
<organism evidence="10 11">
    <name type="scientific">Enterococcus cecorum</name>
    <dbReference type="NCBI Taxonomy" id="44008"/>
    <lineage>
        <taxon>Bacteria</taxon>
        <taxon>Bacillati</taxon>
        <taxon>Bacillota</taxon>
        <taxon>Bacilli</taxon>
        <taxon>Lactobacillales</taxon>
        <taxon>Enterococcaceae</taxon>
        <taxon>Enterococcus</taxon>
    </lineage>
</organism>
<reference evidence="10" key="2">
    <citation type="journal article" date="2018" name="BMC Genomics">
        <title>Whole genome sequencing and function prediction of 133 gut anaerobes isolated from chicken caecum in pure cultures.</title>
        <authorList>
            <person name="Medvecky M."/>
            <person name="Cejkova D."/>
            <person name="Polansky O."/>
            <person name="Karasova D."/>
            <person name="Kubasova T."/>
            <person name="Cizek A."/>
            <person name="Rychlik I."/>
        </authorList>
    </citation>
    <scope>NUCLEOTIDE SEQUENCE</scope>
    <source>
        <strain evidence="10">An144</strain>
    </source>
</reference>
<proteinExistence type="inferred from homology"/>
<evidence type="ECO:0000256" key="3">
    <source>
        <dbReference type="ARBA" id="ARBA00022692"/>
    </source>
</evidence>
<dbReference type="Proteomes" id="UP000196074">
    <property type="component" value="Unassembled WGS sequence"/>
</dbReference>
<feature type="transmembrane region" description="Helical" evidence="7">
    <location>
        <begin position="119"/>
        <end position="147"/>
    </location>
</feature>
<dbReference type="GeneID" id="60872704"/>
<evidence type="ECO:0000313" key="10">
    <source>
        <dbReference type="EMBL" id="OUQ10280.1"/>
    </source>
</evidence>
<dbReference type="CDD" id="cd06550">
    <property type="entry name" value="TM_ABC_iron-siderophores_like"/>
    <property type="match status" value="1"/>
</dbReference>
<protein>
    <submittedName>
        <fullName evidence="8">Metal ABC transporter permease</fullName>
    </submittedName>
    <submittedName>
        <fullName evidence="10">Zinc ABC transporter permease</fullName>
    </submittedName>
</protein>
<reference evidence="11" key="1">
    <citation type="submission" date="2017-04" db="EMBL/GenBank/DDBJ databases">
        <title>Function of individual gut microbiota members based on whole genome sequencing of pure cultures obtained from chicken caecum.</title>
        <authorList>
            <person name="Medvecky M."/>
            <person name="Cejkova D."/>
            <person name="Polansky O."/>
            <person name="Karasova D."/>
            <person name="Kubasova T."/>
            <person name="Cizek A."/>
            <person name="Rychlik I."/>
        </authorList>
    </citation>
    <scope>NUCLEOTIDE SEQUENCE [LARGE SCALE GENOMIC DNA]</scope>
    <source>
        <strain evidence="11">An144</strain>
    </source>
</reference>
<dbReference type="PANTHER" id="PTHR30477">
    <property type="entry name" value="ABC-TRANSPORTER METAL-BINDING PROTEIN"/>
    <property type="match status" value="1"/>
</dbReference>
<dbReference type="GO" id="GO:0010043">
    <property type="term" value="P:response to zinc ion"/>
    <property type="evidence" value="ECO:0007669"/>
    <property type="project" value="TreeGrafter"/>
</dbReference>
<sequence length="272" mass="29489">MALLSYEFMRRAFLAAIFISGIAPMLGVFLVLRRQSLMADTLSHVSLAGVALGFFLNLSPNVTTLLIVILAAILLEYLRSMFHSYSEISVAILMSGGLALALVLMKLSGGNSSTSIQSYLFGSIVTITNSQVWFLGILFVVIFLSFLRFRRPMYILTFDEATAHVDGLPVRLMSMCFNILTGVAIAIMIPIAGALLVSAIMVLPAATSLRVGKGFNQVIYLSMFIGLVGMLSGLTSSFYLDTPPGATITLVYIAIFLLANVVRILVIQAKRK</sequence>
<comment type="similarity">
    <text evidence="2 6">Belongs to the ABC-3 integral membrane protein family.</text>
</comment>
<dbReference type="GO" id="GO:0055085">
    <property type="term" value="P:transmembrane transport"/>
    <property type="evidence" value="ECO:0007669"/>
    <property type="project" value="InterPro"/>
</dbReference>
<evidence type="ECO:0000256" key="1">
    <source>
        <dbReference type="ARBA" id="ARBA00004141"/>
    </source>
</evidence>
<evidence type="ECO:0000256" key="7">
    <source>
        <dbReference type="SAM" id="Phobius"/>
    </source>
</evidence>
<keyword evidence="4 7" id="KW-1133">Transmembrane helix</keyword>
<accession>A0A0H2PXE7</accession>
<dbReference type="GO" id="GO:0043190">
    <property type="term" value="C:ATP-binding cassette (ABC) transporter complex"/>
    <property type="evidence" value="ECO:0007669"/>
    <property type="project" value="InterPro"/>
</dbReference>
<dbReference type="EMBL" id="JABAFV010000009">
    <property type="protein sequence ID" value="NME49899.1"/>
    <property type="molecule type" value="Genomic_DNA"/>
</dbReference>
<evidence type="ECO:0000313" key="9">
    <source>
        <dbReference type="EMBL" id="NME49899.1"/>
    </source>
</evidence>
<feature type="transmembrane region" description="Helical" evidence="7">
    <location>
        <begin position="246"/>
        <end position="266"/>
    </location>
</feature>
<dbReference type="Gene3D" id="1.10.3470.10">
    <property type="entry name" value="ABC transporter involved in vitamin B12 uptake, BtuC"/>
    <property type="match status" value="1"/>
</dbReference>
<feature type="transmembrane region" description="Helical" evidence="7">
    <location>
        <begin position="87"/>
        <end position="107"/>
    </location>
</feature>
<dbReference type="EMBL" id="JARQBI010000013">
    <property type="protein sequence ID" value="MDT2796906.1"/>
    <property type="molecule type" value="Genomic_DNA"/>
</dbReference>
<evidence type="ECO:0000313" key="12">
    <source>
        <dbReference type="Proteomes" id="UP000588071"/>
    </source>
</evidence>
<keyword evidence="5 7" id="KW-0472">Membrane</keyword>
<dbReference type="Proteomes" id="UP000588071">
    <property type="component" value="Unassembled WGS sequence"/>
</dbReference>